<feature type="compositionally biased region" description="Low complexity" evidence="1">
    <location>
        <begin position="109"/>
        <end position="118"/>
    </location>
</feature>
<keyword evidence="2" id="KW-1133">Transmembrane helix</keyword>
<comment type="caution">
    <text evidence="4">The sequence shown here is derived from an EMBL/GenBank/DDBJ whole genome shotgun (WGS) entry which is preliminary data.</text>
</comment>
<evidence type="ECO:0000259" key="3">
    <source>
        <dbReference type="Pfam" id="PF07811"/>
    </source>
</evidence>
<proteinExistence type="predicted"/>
<feature type="domain" description="TadE-like" evidence="3">
    <location>
        <begin position="137"/>
        <end position="179"/>
    </location>
</feature>
<accession>A0A261S0P3</accession>
<protein>
    <recommendedName>
        <fullName evidence="3">TadE-like domain-containing protein</fullName>
    </recommendedName>
</protein>
<organism evidence="4 5">
    <name type="scientific">Bordetella genomosp. 10</name>
    <dbReference type="NCBI Taxonomy" id="1416804"/>
    <lineage>
        <taxon>Bacteria</taxon>
        <taxon>Pseudomonadati</taxon>
        <taxon>Pseudomonadota</taxon>
        <taxon>Betaproteobacteria</taxon>
        <taxon>Burkholderiales</taxon>
        <taxon>Alcaligenaceae</taxon>
        <taxon>Bordetella</taxon>
    </lineage>
</organism>
<feature type="region of interest" description="Disordered" evidence="1">
    <location>
        <begin position="1"/>
        <end position="119"/>
    </location>
</feature>
<gene>
    <name evidence="4" type="ORF">CAL29_20885</name>
</gene>
<dbReference type="Proteomes" id="UP000216020">
    <property type="component" value="Unassembled WGS sequence"/>
</dbReference>
<keyword evidence="5" id="KW-1185">Reference proteome</keyword>
<dbReference type="Pfam" id="PF07811">
    <property type="entry name" value="TadE"/>
    <property type="match status" value="1"/>
</dbReference>
<name>A0A261S0P3_9BORD</name>
<keyword evidence="2" id="KW-0472">Membrane</keyword>
<feature type="compositionally biased region" description="Basic residues" evidence="1">
    <location>
        <begin position="91"/>
        <end position="100"/>
    </location>
</feature>
<feature type="compositionally biased region" description="Low complexity" evidence="1">
    <location>
        <begin position="51"/>
        <end position="67"/>
    </location>
</feature>
<evidence type="ECO:0000256" key="2">
    <source>
        <dbReference type="SAM" id="Phobius"/>
    </source>
</evidence>
<evidence type="ECO:0000313" key="5">
    <source>
        <dbReference type="Proteomes" id="UP000216020"/>
    </source>
</evidence>
<dbReference type="InterPro" id="IPR012495">
    <property type="entry name" value="TadE-like_dom"/>
</dbReference>
<keyword evidence="2" id="KW-0812">Transmembrane</keyword>
<reference evidence="5" key="1">
    <citation type="submission" date="2017-05" db="EMBL/GenBank/DDBJ databases">
        <title>Complete and WGS of Bordetella genogroups.</title>
        <authorList>
            <person name="Spilker T."/>
            <person name="Lipuma J."/>
        </authorList>
    </citation>
    <scope>NUCLEOTIDE SEQUENCE [LARGE SCALE GENOMIC DNA]</scope>
    <source>
        <strain evidence="5">AU16122</strain>
    </source>
</reference>
<evidence type="ECO:0000313" key="4">
    <source>
        <dbReference type="EMBL" id="OZI30482.1"/>
    </source>
</evidence>
<dbReference type="AlphaFoldDB" id="A0A261S0P3"/>
<evidence type="ECO:0000256" key="1">
    <source>
        <dbReference type="SAM" id="MobiDB-lite"/>
    </source>
</evidence>
<feature type="transmembrane region" description="Helical" evidence="2">
    <location>
        <begin position="139"/>
        <end position="163"/>
    </location>
</feature>
<dbReference type="EMBL" id="NEVM01000005">
    <property type="protein sequence ID" value="OZI30482.1"/>
    <property type="molecule type" value="Genomic_DNA"/>
</dbReference>
<feature type="compositionally biased region" description="Low complexity" evidence="1">
    <location>
        <begin position="7"/>
        <end position="29"/>
    </location>
</feature>
<sequence>MRRDLRPALAPRAQQTAARRDGAATAGARGDADGTGRRAAARRARLGPGPGRLLPGPAVRRAVAPAADGGGRREVHGGAGPVHRPLDARARRALGRRGRRPSCALPGFPHGAPGSRRPAAARRALRGVYRAGGAQRGAYAVEFALVFTVFFLLLYGVVTYGFIFVAQQSLNLAADDAVRMALRWQQGPGAMQARAAAAMAVANDRAAWLGAMGAAAPAVAVCGPAGALSAAGGGACSGRALDDDQFEVVVSYAYGAHPLIPTLPGMGRAVPASLSARATAKLGNGMVIARGNG</sequence>
<dbReference type="OrthoDB" id="8689541at2"/>